<reference evidence="1 2" key="1">
    <citation type="journal article" date="2014" name="Int. J. Syst. Evol. Microbiol.">
        <title>Complete genome sequence of Corynebacterium casei LMG S-19264T (=DSM 44701T), isolated from a smear-ripened cheese.</title>
        <authorList>
            <consortium name="US DOE Joint Genome Institute (JGI-PGF)"/>
            <person name="Walter F."/>
            <person name="Albersmeier A."/>
            <person name="Kalinowski J."/>
            <person name="Ruckert C."/>
        </authorList>
    </citation>
    <scope>NUCLEOTIDE SEQUENCE [LARGE SCALE GENOMIC DNA]</scope>
    <source>
        <strain evidence="1 2">CGMCC 1.16330</strain>
    </source>
</reference>
<proteinExistence type="predicted"/>
<dbReference type="RefSeq" id="WP_188899710.1">
    <property type="nucleotide sequence ID" value="NZ_BMKS01000004.1"/>
</dbReference>
<dbReference type="AlphaFoldDB" id="A0A8J2ZB27"/>
<dbReference type="Pfam" id="PF06252">
    <property type="entry name" value="GemA"/>
    <property type="match status" value="1"/>
</dbReference>
<evidence type="ECO:0000313" key="1">
    <source>
        <dbReference type="EMBL" id="GGG30827.1"/>
    </source>
</evidence>
<name>A0A8J2ZB27_9PROT</name>
<evidence type="ECO:0000313" key="2">
    <source>
        <dbReference type="Proteomes" id="UP000597507"/>
    </source>
</evidence>
<comment type="caution">
    <text evidence="1">The sequence shown here is derived from an EMBL/GenBank/DDBJ whole genome shotgun (WGS) entry which is preliminary data.</text>
</comment>
<organism evidence="1 2">
    <name type="scientific">Caldovatus sediminis</name>
    <dbReference type="NCBI Taxonomy" id="2041189"/>
    <lineage>
        <taxon>Bacteria</taxon>
        <taxon>Pseudomonadati</taxon>
        <taxon>Pseudomonadota</taxon>
        <taxon>Alphaproteobacteria</taxon>
        <taxon>Acetobacterales</taxon>
        <taxon>Roseomonadaceae</taxon>
        <taxon>Caldovatus</taxon>
    </lineage>
</organism>
<dbReference type="InterPro" id="IPR009363">
    <property type="entry name" value="Phage_Mu_Gp16"/>
</dbReference>
<gene>
    <name evidence="1" type="ORF">GCM10010964_18420</name>
</gene>
<evidence type="ECO:0008006" key="3">
    <source>
        <dbReference type="Google" id="ProtNLM"/>
    </source>
</evidence>
<dbReference type="EMBL" id="BMKS01000004">
    <property type="protein sequence ID" value="GGG30827.1"/>
    <property type="molecule type" value="Genomic_DNA"/>
</dbReference>
<protein>
    <recommendedName>
        <fullName evidence="3">Regulatory protein GemA</fullName>
    </recommendedName>
</protein>
<accession>A0A8J2ZB27</accession>
<keyword evidence="2" id="KW-1185">Reference proteome</keyword>
<sequence length="153" mass="16890">MAAAPVPGERRAMLAKVHVAKTQMGLSDEAYRDVLRRVTGAESAAALSASGLDAVLAEFRRLGWKARPRRPRAARPQLRMIYAVWAEIRPHLAAEDADRALRAFVRRQTRTPLHPEGVDAPEFLDAAMANRVLEGLKAWRARLQRPPAAACHG</sequence>
<dbReference type="Proteomes" id="UP000597507">
    <property type="component" value="Unassembled WGS sequence"/>
</dbReference>